<accession>A0A4S4BGL2</accession>
<dbReference type="InterPro" id="IPR010998">
    <property type="entry name" value="Integrase_recombinase_N"/>
</dbReference>
<gene>
    <name evidence="3" type="ORF">E6C55_33515</name>
</gene>
<protein>
    <recommendedName>
        <fullName evidence="2">Integrase SAM-like N-terminal domain-containing protein</fullName>
    </recommendedName>
</protein>
<dbReference type="InterPro" id="IPR004107">
    <property type="entry name" value="Integrase_SAM-like_N"/>
</dbReference>
<proteinExistence type="predicted"/>
<dbReference type="GO" id="GO:0003677">
    <property type="term" value="F:DNA binding"/>
    <property type="evidence" value="ECO:0007669"/>
    <property type="project" value="UniProtKB-KW"/>
</dbReference>
<evidence type="ECO:0000313" key="4">
    <source>
        <dbReference type="Proteomes" id="UP000310636"/>
    </source>
</evidence>
<dbReference type="GO" id="GO:0015074">
    <property type="term" value="P:DNA integration"/>
    <property type="evidence" value="ECO:0007669"/>
    <property type="project" value="InterPro"/>
</dbReference>
<feature type="domain" description="Integrase SAM-like N-terminal" evidence="2">
    <location>
        <begin position="4"/>
        <end position="44"/>
    </location>
</feature>
<dbReference type="Pfam" id="PF13495">
    <property type="entry name" value="Phage_int_SAM_4"/>
    <property type="match status" value="1"/>
</dbReference>
<comment type="caution">
    <text evidence="3">The sequence shown here is derived from an EMBL/GenBank/DDBJ whole genome shotgun (WGS) entry which is preliminary data.</text>
</comment>
<organism evidence="3 4">
    <name type="scientific">Cohnella fermenti</name>
    <dbReference type="NCBI Taxonomy" id="2565925"/>
    <lineage>
        <taxon>Bacteria</taxon>
        <taxon>Bacillati</taxon>
        <taxon>Bacillota</taxon>
        <taxon>Bacilli</taxon>
        <taxon>Bacillales</taxon>
        <taxon>Paenibacillaceae</taxon>
        <taxon>Cohnella</taxon>
    </lineage>
</organism>
<keyword evidence="1" id="KW-0238">DNA-binding</keyword>
<evidence type="ECO:0000259" key="2">
    <source>
        <dbReference type="Pfam" id="PF13495"/>
    </source>
</evidence>
<dbReference type="Proteomes" id="UP000310636">
    <property type="component" value="Unassembled WGS sequence"/>
</dbReference>
<dbReference type="Gene3D" id="1.10.150.130">
    <property type="match status" value="1"/>
</dbReference>
<evidence type="ECO:0000256" key="1">
    <source>
        <dbReference type="ARBA" id="ARBA00023125"/>
    </source>
</evidence>
<keyword evidence="4" id="KW-1185">Reference proteome</keyword>
<name>A0A4S4BGL2_9BACL</name>
<dbReference type="AlphaFoldDB" id="A0A4S4BGL2"/>
<sequence>MRCARAFLAYCHRPVEQLGGNDIRHFLLYLIQEKKFATKTINLHSVTWLEAFLGSVSTEPSVL</sequence>
<reference evidence="3 4" key="1">
    <citation type="submission" date="2019-04" db="EMBL/GenBank/DDBJ databases">
        <title>Cohnella sp. nov. isolated from preserved vegetables.</title>
        <authorList>
            <person name="Lin S.-Y."/>
            <person name="Hung M.-H."/>
            <person name="Young C.-C."/>
        </authorList>
    </citation>
    <scope>NUCLEOTIDE SEQUENCE [LARGE SCALE GENOMIC DNA]</scope>
    <source>
        <strain evidence="3 4">CC-MHH1044</strain>
    </source>
</reference>
<evidence type="ECO:0000313" key="3">
    <source>
        <dbReference type="EMBL" id="THF72129.1"/>
    </source>
</evidence>
<dbReference type="EMBL" id="SSOB01000154">
    <property type="protein sequence ID" value="THF72129.1"/>
    <property type="molecule type" value="Genomic_DNA"/>
</dbReference>